<sequence>MKKEDLSYVYLLLIHVFIGALIYVLPIISTGYTLILFVFGFYYIFKNKNKNHEALIMSAYVVSVEVLLRMTGGGIFNEFGKYSVIVYMFLGMIYSGISRFSIIYWFFLILLIPAIVVSSFSLSFDTDIRKAIAFNISGPVCLGFSAIYCYKRKITFDRLKGVITAFCLPLTSIVVYLFLYTPSVRDVVTGTQSNFETSGGFGPNQVSTILGLGIFVFFVQLLLNSKSKLLQMINAGFVLVFAFRGIVTFSRGGIFTAIVMIFILMIVLYFMANFNAKPKIGLIIIFSFLAGLGVWGYSSLQTKGLINKRYANQDAAGREKKSKLTGRETLMESELKMFFDNPVLGVGVGRNKEIRAQETGIVAASHNEITRMLAEHGSLGVIGLLILFFTPLILFLNDRQNILALSFWVFWLLTINHAAMRLAAPAFVYALSLLAVQIKIPEKAENSGD</sequence>
<feature type="transmembrane region" description="Helical" evidence="5">
    <location>
        <begin position="12"/>
        <end position="45"/>
    </location>
</feature>
<comment type="caution">
    <text evidence="7">The sequence shown here is derived from an EMBL/GenBank/DDBJ whole genome shotgun (WGS) entry which is preliminary data.</text>
</comment>
<accession>A0ABU9IJQ7</accession>
<feature type="transmembrane region" description="Helical" evidence="5">
    <location>
        <begin position="79"/>
        <end position="97"/>
    </location>
</feature>
<comment type="subcellular location">
    <subcellularLocation>
        <location evidence="1">Membrane</location>
        <topology evidence="1">Multi-pass membrane protein</topology>
    </subcellularLocation>
</comment>
<dbReference type="EMBL" id="JBBYHS010000002">
    <property type="protein sequence ID" value="MEL1252675.1"/>
    <property type="molecule type" value="Genomic_DNA"/>
</dbReference>
<feature type="transmembrane region" description="Helical" evidence="5">
    <location>
        <begin position="201"/>
        <end position="222"/>
    </location>
</feature>
<dbReference type="InterPro" id="IPR051533">
    <property type="entry name" value="WaaL-like"/>
</dbReference>
<dbReference type="InterPro" id="IPR007016">
    <property type="entry name" value="O-antigen_ligase-rel_domated"/>
</dbReference>
<feature type="transmembrane region" description="Helical" evidence="5">
    <location>
        <begin position="102"/>
        <end position="120"/>
    </location>
</feature>
<evidence type="ECO:0000313" key="7">
    <source>
        <dbReference type="EMBL" id="MEL1252675.1"/>
    </source>
</evidence>
<feature type="transmembrane region" description="Helical" evidence="5">
    <location>
        <begin position="403"/>
        <end position="424"/>
    </location>
</feature>
<keyword evidence="2 5" id="KW-0812">Transmembrane</keyword>
<protein>
    <submittedName>
        <fullName evidence="7">O-antigen ligase family protein</fullName>
    </submittedName>
</protein>
<keyword evidence="7" id="KW-0436">Ligase</keyword>
<name>A0ABU9IJQ7_9FLAO</name>
<evidence type="ECO:0000259" key="6">
    <source>
        <dbReference type="Pfam" id="PF04932"/>
    </source>
</evidence>
<evidence type="ECO:0000256" key="5">
    <source>
        <dbReference type="SAM" id="Phobius"/>
    </source>
</evidence>
<feature type="transmembrane region" description="Helical" evidence="5">
    <location>
        <begin position="253"/>
        <end position="272"/>
    </location>
</feature>
<proteinExistence type="predicted"/>
<dbReference type="PANTHER" id="PTHR37422:SF13">
    <property type="entry name" value="LIPOPOLYSACCHARIDE BIOSYNTHESIS PROTEIN PA4999-RELATED"/>
    <property type="match status" value="1"/>
</dbReference>
<evidence type="ECO:0000256" key="4">
    <source>
        <dbReference type="ARBA" id="ARBA00023136"/>
    </source>
</evidence>
<evidence type="ECO:0000256" key="2">
    <source>
        <dbReference type="ARBA" id="ARBA00022692"/>
    </source>
</evidence>
<gene>
    <name evidence="7" type="ORF">AAEO57_02705</name>
</gene>
<reference evidence="7 8" key="1">
    <citation type="submission" date="2024-04" db="EMBL/GenBank/DDBJ databases">
        <title>Flavobacterium sp. DGU38 16S ribosomal RNA gene Genome sequencing and assembly.</title>
        <authorList>
            <person name="Park S."/>
        </authorList>
    </citation>
    <scope>NUCLEOTIDE SEQUENCE [LARGE SCALE GENOMIC DNA]</scope>
    <source>
        <strain evidence="7 8">DGU38</strain>
    </source>
</reference>
<evidence type="ECO:0000313" key="8">
    <source>
        <dbReference type="Proteomes" id="UP001485226"/>
    </source>
</evidence>
<keyword evidence="3 5" id="KW-1133">Transmembrane helix</keyword>
<feature type="transmembrane region" description="Helical" evidence="5">
    <location>
        <begin position="377"/>
        <end position="396"/>
    </location>
</feature>
<evidence type="ECO:0000256" key="1">
    <source>
        <dbReference type="ARBA" id="ARBA00004141"/>
    </source>
</evidence>
<evidence type="ECO:0000256" key="3">
    <source>
        <dbReference type="ARBA" id="ARBA00022989"/>
    </source>
</evidence>
<keyword evidence="4 5" id="KW-0472">Membrane</keyword>
<feature type="transmembrane region" description="Helical" evidence="5">
    <location>
        <begin position="279"/>
        <end position="298"/>
    </location>
</feature>
<dbReference type="GO" id="GO:0016874">
    <property type="term" value="F:ligase activity"/>
    <property type="evidence" value="ECO:0007669"/>
    <property type="project" value="UniProtKB-KW"/>
</dbReference>
<feature type="domain" description="O-antigen ligase-related" evidence="6">
    <location>
        <begin position="238"/>
        <end position="384"/>
    </location>
</feature>
<feature type="transmembrane region" description="Helical" evidence="5">
    <location>
        <begin position="229"/>
        <end position="247"/>
    </location>
</feature>
<dbReference type="PANTHER" id="PTHR37422">
    <property type="entry name" value="TEICHURONIC ACID BIOSYNTHESIS PROTEIN TUAE"/>
    <property type="match status" value="1"/>
</dbReference>
<dbReference type="RefSeq" id="WP_341689281.1">
    <property type="nucleotide sequence ID" value="NZ_JBBYHS010000002.1"/>
</dbReference>
<dbReference type="Proteomes" id="UP001485226">
    <property type="component" value="Unassembled WGS sequence"/>
</dbReference>
<organism evidence="7 8">
    <name type="scientific">Flavobacterium calami</name>
    <dbReference type="NCBI Taxonomy" id="3139144"/>
    <lineage>
        <taxon>Bacteria</taxon>
        <taxon>Pseudomonadati</taxon>
        <taxon>Bacteroidota</taxon>
        <taxon>Flavobacteriia</taxon>
        <taxon>Flavobacteriales</taxon>
        <taxon>Flavobacteriaceae</taxon>
        <taxon>Flavobacterium</taxon>
    </lineage>
</organism>
<keyword evidence="8" id="KW-1185">Reference proteome</keyword>
<dbReference type="Pfam" id="PF04932">
    <property type="entry name" value="Wzy_C"/>
    <property type="match status" value="1"/>
</dbReference>
<feature type="transmembrane region" description="Helical" evidence="5">
    <location>
        <begin position="162"/>
        <end position="181"/>
    </location>
</feature>